<keyword evidence="2" id="KW-0853">WD repeat</keyword>
<evidence type="ECO:0000313" key="5">
    <source>
        <dbReference type="EMBL" id="CAB3399696.1"/>
    </source>
</evidence>
<dbReference type="PANTHER" id="PTHR22889">
    <property type="entry name" value="WD REPEAT-CONTAINING PROTEIN 89"/>
    <property type="match status" value="1"/>
</dbReference>
<evidence type="ECO:0000256" key="4">
    <source>
        <dbReference type="SAM" id="MobiDB-lite"/>
    </source>
</evidence>
<feature type="compositionally biased region" description="Basic residues" evidence="4">
    <location>
        <begin position="355"/>
        <end position="366"/>
    </location>
</feature>
<evidence type="ECO:0000256" key="1">
    <source>
        <dbReference type="ARBA" id="ARBA00021125"/>
    </source>
</evidence>
<accession>A0A8S1EHT4</accession>
<dbReference type="InterPro" id="IPR036322">
    <property type="entry name" value="WD40_repeat_dom_sf"/>
</dbReference>
<dbReference type="AlphaFoldDB" id="A0A8S1EHT4"/>
<dbReference type="SUPFAM" id="SSF50978">
    <property type="entry name" value="WD40 repeat-like"/>
    <property type="match status" value="1"/>
</dbReference>
<evidence type="ECO:0000256" key="3">
    <source>
        <dbReference type="ARBA" id="ARBA00022737"/>
    </source>
</evidence>
<feature type="compositionally biased region" description="Acidic residues" evidence="4">
    <location>
        <begin position="391"/>
        <end position="410"/>
    </location>
</feature>
<keyword evidence="6" id="KW-1185">Reference proteome</keyword>
<proteinExistence type="predicted"/>
<gene>
    <name evidence="5" type="ORF">CBOVIS_LOCUS2781</name>
</gene>
<comment type="caution">
    <text evidence="5">The sequence shown here is derived from an EMBL/GenBank/DDBJ whole genome shotgun (WGS) entry which is preliminary data.</text>
</comment>
<feature type="region of interest" description="Disordered" evidence="4">
    <location>
        <begin position="355"/>
        <end position="710"/>
    </location>
</feature>
<organism evidence="5 6">
    <name type="scientific">Caenorhabditis bovis</name>
    <dbReference type="NCBI Taxonomy" id="2654633"/>
    <lineage>
        <taxon>Eukaryota</taxon>
        <taxon>Metazoa</taxon>
        <taxon>Ecdysozoa</taxon>
        <taxon>Nematoda</taxon>
        <taxon>Chromadorea</taxon>
        <taxon>Rhabditida</taxon>
        <taxon>Rhabditina</taxon>
        <taxon>Rhabditomorpha</taxon>
        <taxon>Rhabditoidea</taxon>
        <taxon>Rhabditidae</taxon>
        <taxon>Peloderinae</taxon>
        <taxon>Caenorhabditis</taxon>
    </lineage>
</organism>
<dbReference type="InterPro" id="IPR015943">
    <property type="entry name" value="WD40/YVTN_repeat-like_dom_sf"/>
</dbReference>
<feature type="compositionally biased region" description="Basic and acidic residues" evidence="4">
    <location>
        <begin position="427"/>
        <end position="704"/>
    </location>
</feature>
<protein>
    <recommendedName>
        <fullName evidence="1">WD repeat-containing protein 89</fullName>
    </recommendedName>
</protein>
<dbReference type="Proteomes" id="UP000494206">
    <property type="component" value="Unassembled WGS sequence"/>
</dbReference>
<dbReference type="PANTHER" id="PTHR22889:SF0">
    <property type="entry name" value="WD REPEAT-CONTAINING PROTEIN 89"/>
    <property type="match status" value="1"/>
</dbReference>
<dbReference type="InterPro" id="IPR001680">
    <property type="entry name" value="WD40_rpt"/>
</dbReference>
<dbReference type="Gene3D" id="2.130.10.10">
    <property type="entry name" value="YVTN repeat-like/Quinoprotein amine dehydrogenase"/>
    <property type="match status" value="1"/>
</dbReference>
<name>A0A8S1EHT4_9PELO</name>
<dbReference type="SMART" id="SM00320">
    <property type="entry name" value="WD40"/>
    <property type="match status" value="2"/>
</dbReference>
<dbReference type="EMBL" id="CADEPM010000002">
    <property type="protein sequence ID" value="CAB3399696.1"/>
    <property type="molecule type" value="Genomic_DNA"/>
</dbReference>
<dbReference type="InterPro" id="IPR039328">
    <property type="entry name" value="WDR89"/>
</dbReference>
<evidence type="ECO:0000313" key="6">
    <source>
        <dbReference type="Proteomes" id="UP000494206"/>
    </source>
</evidence>
<dbReference type="OrthoDB" id="25131at2759"/>
<reference evidence="5 6" key="1">
    <citation type="submission" date="2020-04" db="EMBL/GenBank/DDBJ databases">
        <authorList>
            <person name="Laetsch R D."/>
            <person name="Stevens L."/>
            <person name="Kumar S."/>
            <person name="Blaxter L. M."/>
        </authorList>
    </citation>
    <scope>NUCLEOTIDE SEQUENCE [LARGE SCALE GENOMIC DNA]</scope>
</reference>
<keyword evidence="3" id="KW-0677">Repeat</keyword>
<evidence type="ECO:0000256" key="2">
    <source>
        <dbReference type="ARBA" id="ARBA00022574"/>
    </source>
</evidence>
<feature type="compositionally biased region" description="Polar residues" evidence="4">
    <location>
        <begin position="411"/>
        <end position="426"/>
    </location>
</feature>
<sequence length="710" mass="80188">MPVKIVLSQTASVRHIALGDDHIAAGYMANLYIPVIDTNKAAIIKRYEVANQISGLHFKEDNHSVVYAVDDSFGVHLFDIRSDSKRKIRLNPEVENHLVVCSAISNSYVAVASQTFGGGIADVRVSRKKEQHPHVVTLFDIRRLQEPITTYAKKHTSEIVSMEFYKNHQSLIVGDLSGCVRSYNCQKRDEDNALRWTRFLSEPVSSVGLINKRIAYAIGDNQDCSVFVDTNNELEVLFGSARERREEKIKPKKAVRFDPPEMLVSVIKGVNDEIPIVAVWKKQNSDKITLTALDQKGVRTEKIAEYHAHDGIIKCCAADKTRLVTGGEDGNIIIKNVDFKTQGLAYTPETGLYIRKPKKDKKKSKNDKRDASPGESETGESSSKRVRTDELESPESPDPMPEEDAADTEESTSPALATEEVPSSSESAKKGNEEKTSASNEKEKKNSSEKEKKSSNQDKEKKSSNHELEKKSSANDKEKKPSSSDKEKQPFTGEKEKKSSGNDKDKKSSAIEKEKKSSSNDKGKKSSANDKEKSSSGHQKEKAPPEQEKANGHEKEKATVEKQKSYDKDKSSSNNDKDKKSSDKDRKLSDKEKKSSHQEKDRHNEKDKSSKYDRDNKAKADADKKSSSNSDKDKPSSSHYDKYKKHGYESDRKSSSSHDKKPSSSHDKAKDRSDRYDKDRKYSSHDRRDDRDRKDRKDRDDRRDKRYKPY</sequence>